<evidence type="ECO:0000313" key="1">
    <source>
        <dbReference type="EMBL" id="MBD8084562.1"/>
    </source>
</evidence>
<sequence>RNLGQKFYGGFTSDLRYRNWNLSVLLQFVKQESRNYNSTMPSPGSMNNLPVQALNVWSPQNPEGLYMSYHTATTASHQLFQISDATVSDASFIRLKNVQLAYSIPTQGKIFREVKLFFQGQNLHTWTKYFGIDPELGSSGFLPPLRTYSFGATLTL</sequence>
<dbReference type="EMBL" id="JACYFS010000011">
    <property type="protein sequence ID" value="MBD8084562.1"/>
    <property type="molecule type" value="Genomic_DNA"/>
</dbReference>
<organism evidence="1 2">
    <name type="scientific">Chryseobacterium caseinilyticum</name>
    <dbReference type="NCBI Taxonomy" id="2771428"/>
    <lineage>
        <taxon>Bacteria</taxon>
        <taxon>Pseudomonadati</taxon>
        <taxon>Bacteroidota</taxon>
        <taxon>Flavobacteriia</taxon>
        <taxon>Flavobacteriales</taxon>
        <taxon>Weeksellaceae</taxon>
        <taxon>Chryseobacterium group</taxon>
        <taxon>Chryseobacterium</taxon>
    </lineage>
</organism>
<name>A0ABR8ZH25_9FLAO</name>
<keyword evidence="2" id="KW-1185">Reference proteome</keyword>
<feature type="non-terminal residue" evidence="1">
    <location>
        <position position="1"/>
    </location>
</feature>
<gene>
    <name evidence="1" type="ORF">IC610_19310</name>
</gene>
<accession>A0ABR8ZH25</accession>
<evidence type="ECO:0000313" key="2">
    <source>
        <dbReference type="Proteomes" id="UP000637299"/>
    </source>
</evidence>
<dbReference type="Proteomes" id="UP000637299">
    <property type="component" value="Unassembled WGS sequence"/>
</dbReference>
<protein>
    <submittedName>
        <fullName evidence="1">SusC/RagA family TonB-linked outer membrane protein</fullName>
    </submittedName>
</protein>
<comment type="caution">
    <text evidence="1">The sequence shown here is derived from an EMBL/GenBank/DDBJ whole genome shotgun (WGS) entry which is preliminary data.</text>
</comment>
<reference evidence="1 2" key="1">
    <citation type="submission" date="2020-09" db="EMBL/GenBank/DDBJ databases">
        <title>Genome seq and assembly of Chryseobacterium sp.</title>
        <authorList>
            <person name="Chhetri G."/>
        </authorList>
    </citation>
    <scope>NUCLEOTIDE SEQUENCE [LARGE SCALE GENOMIC DNA]</scope>
    <source>
        <strain evidence="1 2">GCR10</strain>
    </source>
</reference>
<proteinExistence type="predicted"/>